<protein>
    <submittedName>
        <fullName evidence="1">Uncharacterized protein</fullName>
    </submittedName>
</protein>
<dbReference type="EMBL" id="WVTA01000011">
    <property type="protein sequence ID" value="KAK3203415.1"/>
    <property type="molecule type" value="Genomic_DNA"/>
</dbReference>
<evidence type="ECO:0000313" key="2">
    <source>
        <dbReference type="Proteomes" id="UP001280581"/>
    </source>
</evidence>
<dbReference type="AlphaFoldDB" id="A0AAN6LVB4"/>
<reference evidence="1 2" key="1">
    <citation type="submission" date="2021-02" db="EMBL/GenBank/DDBJ databases">
        <title>Genome assembly of Pseudopithomyces chartarum.</title>
        <authorList>
            <person name="Jauregui R."/>
            <person name="Singh J."/>
            <person name="Voisey C."/>
        </authorList>
    </citation>
    <scope>NUCLEOTIDE SEQUENCE [LARGE SCALE GENOMIC DNA]</scope>
    <source>
        <strain evidence="1 2">AGR01</strain>
    </source>
</reference>
<gene>
    <name evidence="1" type="ORF">GRF29_112g1202345</name>
</gene>
<comment type="caution">
    <text evidence="1">The sequence shown here is derived from an EMBL/GenBank/DDBJ whole genome shotgun (WGS) entry which is preliminary data.</text>
</comment>
<name>A0AAN6LVB4_9PLEO</name>
<organism evidence="1 2">
    <name type="scientific">Pseudopithomyces chartarum</name>
    <dbReference type="NCBI Taxonomy" id="1892770"/>
    <lineage>
        <taxon>Eukaryota</taxon>
        <taxon>Fungi</taxon>
        <taxon>Dikarya</taxon>
        <taxon>Ascomycota</taxon>
        <taxon>Pezizomycotina</taxon>
        <taxon>Dothideomycetes</taxon>
        <taxon>Pleosporomycetidae</taxon>
        <taxon>Pleosporales</taxon>
        <taxon>Massarineae</taxon>
        <taxon>Didymosphaeriaceae</taxon>
        <taxon>Pseudopithomyces</taxon>
    </lineage>
</organism>
<proteinExistence type="predicted"/>
<sequence length="622" mass="68822">MAQTPAHALSGLSAHLLQVENDPSTTLDGDLLEQCELFTSTPEYRARIWQETGPLFLQIAALLPKLQQDPSPLIHFVTKLVAPYRFEHIKEVDFEIGLDLQATPVHSLILTLLEKAAAGSNDAQALANRPAVMAAVVRLWLCASDSGVATQAERLLTSLLHASKNEPAAISEETPLHTYGAGPMWRRLFTDRDIVSLYYHYTSLKTLTNPPLPLLNKRDKTIAQARLLNWLPKVGALDWSTITIPHGVEIEKEIGLDENQGLLHYASQKMVDAEDDILMHMTLINFYRDLIVTVKTKPHLTHYDSSLSLDFLKDQNIHKQIIEFHTTDEPGLEHSFISPRTAQYISDYASAYPENFESSSELQIVRTYLSRVITKCEAHDLSILASMPRSTLIPRNSSGLSWHDCVLLDIPITRTNPDALKTLATVFHGPPRQELTFPQVETIGLDPKRMEIESSLARILTSLYYTKHPSMFSDIVIHASTIAMKENALAAFALLRAIITSSWSSALLPDSIPTSDPTYTRLQNFPHTGLDLVLDPARSGGVLPALLKPATTFSNLVGGRGDAENAAYQVAMARFDALKALGQVLERNGDREDILAMVQRRINEGPWGVGGSAGSRIGTLEL</sequence>
<evidence type="ECO:0000313" key="1">
    <source>
        <dbReference type="EMBL" id="KAK3203415.1"/>
    </source>
</evidence>
<keyword evidence="2" id="KW-1185">Reference proteome</keyword>
<dbReference type="Proteomes" id="UP001280581">
    <property type="component" value="Unassembled WGS sequence"/>
</dbReference>
<accession>A0AAN6LVB4</accession>